<dbReference type="GO" id="GO:0003677">
    <property type="term" value="F:DNA binding"/>
    <property type="evidence" value="ECO:0007669"/>
    <property type="project" value="InterPro"/>
</dbReference>
<dbReference type="InterPro" id="IPR001387">
    <property type="entry name" value="Cro/C1-type_HTH"/>
</dbReference>
<reference evidence="3" key="1">
    <citation type="submission" date="2017-02" db="UniProtKB">
        <authorList>
            <consortium name="WormBaseParasite"/>
        </authorList>
    </citation>
    <scope>IDENTIFICATION</scope>
</reference>
<organism evidence="2 3">
    <name type="scientific">Parastrongyloides trichosuri</name>
    <name type="common">Possum-specific nematode worm</name>
    <dbReference type="NCBI Taxonomy" id="131310"/>
    <lineage>
        <taxon>Eukaryota</taxon>
        <taxon>Metazoa</taxon>
        <taxon>Ecdysozoa</taxon>
        <taxon>Nematoda</taxon>
        <taxon>Chromadorea</taxon>
        <taxon>Rhabditida</taxon>
        <taxon>Tylenchina</taxon>
        <taxon>Panagrolaimomorpha</taxon>
        <taxon>Strongyloidoidea</taxon>
        <taxon>Strongyloididae</taxon>
        <taxon>Parastrongyloides</taxon>
    </lineage>
</organism>
<proteinExistence type="predicted"/>
<evidence type="ECO:0000313" key="3">
    <source>
        <dbReference type="WBParaSite" id="PTRK_0000364400.1"/>
    </source>
</evidence>
<dbReference type="SUPFAM" id="SSF47413">
    <property type="entry name" value="lambda repressor-like DNA-binding domains"/>
    <property type="match status" value="1"/>
</dbReference>
<evidence type="ECO:0000259" key="1">
    <source>
        <dbReference type="PROSITE" id="PS50943"/>
    </source>
</evidence>
<dbReference type="CDD" id="cd00093">
    <property type="entry name" value="HTH_XRE"/>
    <property type="match status" value="1"/>
</dbReference>
<dbReference type="PROSITE" id="PS50943">
    <property type="entry name" value="HTH_CROC1"/>
    <property type="match status" value="1"/>
</dbReference>
<dbReference type="WBParaSite" id="PTRK_0000364400.1">
    <property type="protein sequence ID" value="PTRK_0000364400.1"/>
    <property type="gene ID" value="PTRK_0000364400"/>
</dbReference>
<dbReference type="GO" id="GO:0005634">
    <property type="term" value="C:nucleus"/>
    <property type="evidence" value="ECO:0007669"/>
    <property type="project" value="UniProtKB-ARBA"/>
</dbReference>
<evidence type="ECO:0000313" key="2">
    <source>
        <dbReference type="Proteomes" id="UP000038045"/>
    </source>
</evidence>
<accession>A0A0N4Z8L8</accession>
<keyword evidence="2" id="KW-1185">Reference proteome</keyword>
<dbReference type="Proteomes" id="UP000038045">
    <property type="component" value="Unplaced"/>
</dbReference>
<dbReference type="InterPro" id="IPR010982">
    <property type="entry name" value="Lambda_DNA-bd_dom_sf"/>
</dbReference>
<dbReference type="Gene3D" id="1.10.260.40">
    <property type="entry name" value="lambda repressor-like DNA-binding domains"/>
    <property type="match status" value="1"/>
</dbReference>
<protein>
    <submittedName>
        <fullName evidence="3">HTH cro/C1-type domain-containing protein</fullName>
    </submittedName>
</protein>
<dbReference type="SMART" id="SM00530">
    <property type="entry name" value="HTH_XRE"/>
    <property type="match status" value="1"/>
</dbReference>
<name>A0A0N4Z8L8_PARTI</name>
<dbReference type="AlphaFoldDB" id="A0A0N4Z8L8"/>
<sequence length="168" mass="18951">MEQNVFFDTNIRFLRERKKMSQDSLANALAITRAKLAALEYGHTKSPNPIDYVNFSNYFRMSIDTLIKVDLRKLTELKIRELEGGNDVYMMGGNIRVLAISVDKKNKENVEYVPIKAKAGYASGYNDPEFIANLPKFSIPHLPNGTFRMFPIVGDSMLPIAEGSDIIA</sequence>
<feature type="domain" description="HTH cro/C1-type" evidence="1">
    <location>
        <begin position="11"/>
        <end position="66"/>
    </location>
</feature>